<evidence type="ECO:0000313" key="3">
    <source>
        <dbReference type="Proteomes" id="UP001186944"/>
    </source>
</evidence>
<dbReference type="EMBL" id="VSWD01000010">
    <property type="protein sequence ID" value="KAK3089256.1"/>
    <property type="molecule type" value="Genomic_DNA"/>
</dbReference>
<name>A0AA88XWN1_PINIB</name>
<dbReference type="AlphaFoldDB" id="A0AA88XWN1"/>
<comment type="caution">
    <text evidence="2">The sequence shown here is derived from an EMBL/GenBank/DDBJ whole genome shotgun (WGS) entry which is preliminary data.</text>
</comment>
<feature type="chain" id="PRO_5041652956" evidence="1">
    <location>
        <begin position="16"/>
        <end position="175"/>
    </location>
</feature>
<reference evidence="2" key="1">
    <citation type="submission" date="2019-08" db="EMBL/GenBank/DDBJ databases">
        <title>The improved chromosome-level genome for the pearl oyster Pinctada fucata martensii using PacBio sequencing and Hi-C.</title>
        <authorList>
            <person name="Zheng Z."/>
        </authorList>
    </citation>
    <scope>NUCLEOTIDE SEQUENCE</scope>
    <source>
        <strain evidence="2">ZZ-2019</strain>
        <tissue evidence="2">Adductor muscle</tissue>
    </source>
</reference>
<dbReference type="InterPro" id="IPR001299">
    <property type="entry name" value="Ependymin"/>
</dbReference>
<dbReference type="GO" id="GO:0007160">
    <property type="term" value="P:cell-matrix adhesion"/>
    <property type="evidence" value="ECO:0007669"/>
    <property type="project" value="InterPro"/>
</dbReference>
<feature type="signal peptide" evidence="1">
    <location>
        <begin position="1"/>
        <end position="15"/>
    </location>
</feature>
<evidence type="ECO:0000256" key="1">
    <source>
        <dbReference type="SAM" id="SignalP"/>
    </source>
</evidence>
<protein>
    <submittedName>
        <fullName evidence="2">Uncharacterized protein</fullName>
    </submittedName>
</protein>
<sequence length="175" mass="19540">MWKLILPLLPLLCRADPTPCCTGHQFQAALHEIGGYIDPKSGVPTPTDYEAQIYYDYDVKMLRSDRSVRNDDGTVDTTKVIMDYKHVTNSTYTGRQMFGSGKNAVFGDSYRIDLMATKNITMKISVSTDDCTPLYQSVYGAPGGVISEVSYYFTNVQRKLPSDAFNIPPNCHMQG</sequence>
<organism evidence="2 3">
    <name type="scientific">Pinctada imbricata</name>
    <name type="common">Atlantic pearl-oyster</name>
    <name type="synonym">Pinctada martensii</name>
    <dbReference type="NCBI Taxonomy" id="66713"/>
    <lineage>
        <taxon>Eukaryota</taxon>
        <taxon>Metazoa</taxon>
        <taxon>Spiralia</taxon>
        <taxon>Lophotrochozoa</taxon>
        <taxon>Mollusca</taxon>
        <taxon>Bivalvia</taxon>
        <taxon>Autobranchia</taxon>
        <taxon>Pteriomorphia</taxon>
        <taxon>Pterioida</taxon>
        <taxon>Pterioidea</taxon>
        <taxon>Pteriidae</taxon>
        <taxon>Pinctada</taxon>
    </lineage>
</organism>
<evidence type="ECO:0000313" key="2">
    <source>
        <dbReference type="EMBL" id="KAK3089256.1"/>
    </source>
</evidence>
<dbReference type="PANTHER" id="PTHR10697:SF13">
    <property type="entry name" value="RICIN B LECTIN DOMAIN-CONTAINING PROTEIN"/>
    <property type="match status" value="1"/>
</dbReference>
<dbReference type="GO" id="GO:0005576">
    <property type="term" value="C:extracellular region"/>
    <property type="evidence" value="ECO:0007669"/>
    <property type="project" value="InterPro"/>
</dbReference>
<proteinExistence type="predicted"/>
<keyword evidence="3" id="KW-1185">Reference proteome</keyword>
<dbReference type="GO" id="GO:0005764">
    <property type="term" value="C:lysosome"/>
    <property type="evidence" value="ECO:0007669"/>
    <property type="project" value="TreeGrafter"/>
</dbReference>
<gene>
    <name evidence="2" type="ORF">FSP39_002141</name>
</gene>
<keyword evidence="1" id="KW-0732">Signal</keyword>
<dbReference type="PANTHER" id="PTHR10697">
    <property type="entry name" value="MAMMALIAN EPENDYMIN-RELATED PROTEIN 1"/>
    <property type="match status" value="1"/>
</dbReference>
<dbReference type="GO" id="GO:0005509">
    <property type="term" value="F:calcium ion binding"/>
    <property type="evidence" value="ECO:0007669"/>
    <property type="project" value="InterPro"/>
</dbReference>
<dbReference type="Proteomes" id="UP001186944">
    <property type="component" value="Unassembled WGS sequence"/>
</dbReference>
<accession>A0AA88XWN1</accession>